<dbReference type="Pfam" id="PF07751">
    <property type="entry name" value="Abi_2"/>
    <property type="match status" value="1"/>
</dbReference>
<dbReference type="AlphaFoldDB" id="A0A380JDE9"/>
<organism evidence="1 2">
    <name type="scientific">Streptococcus downei MFe28</name>
    <dbReference type="NCBI Taxonomy" id="764290"/>
    <lineage>
        <taxon>Bacteria</taxon>
        <taxon>Bacillati</taxon>
        <taxon>Bacillota</taxon>
        <taxon>Bacilli</taxon>
        <taxon>Lactobacillales</taxon>
        <taxon>Streptococcaceae</taxon>
        <taxon>Streptococcus</taxon>
    </lineage>
</organism>
<dbReference type="RefSeq" id="WP_115324841.1">
    <property type="nucleotide sequence ID" value="NZ_UHFA01000002.1"/>
</dbReference>
<dbReference type="OrthoDB" id="5363652at2"/>
<evidence type="ECO:0000313" key="2">
    <source>
        <dbReference type="Proteomes" id="UP000254082"/>
    </source>
</evidence>
<dbReference type="InterPro" id="IPR011664">
    <property type="entry name" value="Abi_system_AbiD/AbiF-like"/>
</dbReference>
<dbReference type="Proteomes" id="UP000254082">
    <property type="component" value="Unassembled WGS sequence"/>
</dbReference>
<sequence>MYMKRQLSASELVNKMKDEKGITFKYVKEEDAETYLEGVNNYFRTACYRKNFNKYSSGSKKGKYINLDFLHLQELSVLDMHFRHLVYKMCLDIEHALKVYIVSCFDRLNIDEYEYVDNFLSNEKYTYIKQNIRRLRSSSYCGKLVKKYFTFGQSDNSVNCQDCPVWVLVEILTFGNLISFYFFCQKKLRSEFGDENLQISESDLLNQDNVINLIRSLRNGCAHNNCLFENLKDDASVIPLRILKERVELISSISKSARQKRLRVRVILEFTALLLMYNDIVSTKVKYHRFIEMNDYFSNRMMEKGALLKTNATIQSDYKFIKTLVNYIVDKK</sequence>
<gene>
    <name evidence="1" type="ORF">NCTC11391_00441</name>
</gene>
<keyword evidence="2" id="KW-1185">Reference proteome</keyword>
<reference evidence="1 2" key="1">
    <citation type="submission" date="2018-06" db="EMBL/GenBank/DDBJ databases">
        <authorList>
            <consortium name="Pathogen Informatics"/>
            <person name="Doyle S."/>
        </authorList>
    </citation>
    <scope>NUCLEOTIDE SEQUENCE [LARGE SCALE GENOMIC DNA]</scope>
    <source>
        <strain evidence="2">NCTC 11391</strain>
    </source>
</reference>
<evidence type="ECO:0000313" key="1">
    <source>
        <dbReference type="EMBL" id="SUN35437.1"/>
    </source>
</evidence>
<proteinExistence type="predicted"/>
<protein>
    <submittedName>
        <fullName evidence="1">Abi family protein</fullName>
    </submittedName>
</protein>
<dbReference type="EMBL" id="UHFA01000002">
    <property type="protein sequence ID" value="SUN35437.1"/>
    <property type="molecule type" value="Genomic_DNA"/>
</dbReference>
<accession>A0A380JDE9</accession>
<name>A0A380JDE9_STRDO</name>